<feature type="transmembrane region" description="Helical" evidence="6">
    <location>
        <begin position="355"/>
        <end position="375"/>
    </location>
</feature>
<feature type="transmembrane region" description="Helical" evidence="6">
    <location>
        <begin position="305"/>
        <end position="322"/>
    </location>
</feature>
<dbReference type="PANTHER" id="PTHR21716:SF61">
    <property type="entry name" value="BLR8064 PROTEIN"/>
    <property type="match status" value="1"/>
</dbReference>
<evidence type="ECO:0000256" key="2">
    <source>
        <dbReference type="ARBA" id="ARBA00009773"/>
    </source>
</evidence>
<dbReference type="PANTHER" id="PTHR21716">
    <property type="entry name" value="TRANSMEMBRANE PROTEIN"/>
    <property type="match status" value="1"/>
</dbReference>
<feature type="transmembrane region" description="Helical" evidence="6">
    <location>
        <begin position="41"/>
        <end position="58"/>
    </location>
</feature>
<name>A0A158ALM1_9BURK</name>
<feature type="transmembrane region" description="Helical" evidence="6">
    <location>
        <begin position="94"/>
        <end position="116"/>
    </location>
</feature>
<comment type="caution">
    <text evidence="7">The sequence shown here is derived from an EMBL/GenBank/DDBJ whole genome shotgun (WGS) entry which is preliminary data.</text>
</comment>
<comment type="similarity">
    <text evidence="2">Belongs to the autoinducer-2 exporter (AI-2E) (TC 2.A.86) family.</text>
</comment>
<dbReference type="GO" id="GO:0016020">
    <property type="term" value="C:membrane"/>
    <property type="evidence" value="ECO:0007669"/>
    <property type="project" value="UniProtKB-SubCell"/>
</dbReference>
<comment type="subcellular location">
    <subcellularLocation>
        <location evidence="1">Membrane</location>
        <topology evidence="1">Multi-pass membrane protein</topology>
    </subcellularLocation>
</comment>
<keyword evidence="4 6" id="KW-1133">Transmembrane helix</keyword>
<keyword evidence="5 6" id="KW-0472">Membrane</keyword>
<dbReference type="InterPro" id="IPR002549">
    <property type="entry name" value="AI-2E-like"/>
</dbReference>
<feature type="transmembrane region" description="Helical" evidence="6">
    <location>
        <begin position="190"/>
        <end position="210"/>
    </location>
</feature>
<dbReference type="Pfam" id="PF01594">
    <property type="entry name" value="AI-2E_transport"/>
    <property type="match status" value="1"/>
</dbReference>
<evidence type="ECO:0000313" key="8">
    <source>
        <dbReference type="Proteomes" id="UP000054851"/>
    </source>
</evidence>
<protein>
    <submittedName>
        <fullName evidence="7">Membrane protein</fullName>
    </submittedName>
</protein>
<organism evidence="7 8">
    <name type="scientific">Caballeronia hypogeia</name>
    <dbReference type="NCBI Taxonomy" id="1777140"/>
    <lineage>
        <taxon>Bacteria</taxon>
        <taxon>Pseudomonadati</taxon>
        <taxon>Pseudomonadota</taxon>
        <taxon>Betaproteobacteria</taxon>
        <taxon>Burkholderiales</taxon>
        <taxon>Burkholderiaceae</taxon>
        <taxon>Caballeronia</taxon>
    </lineage>
</organism>
<dbReference type="EMBL" id="FCOA02000006">
    <property type="protein sequence ID" value="SAK58861.1"/>
    <property type="molecule type" value="Genomic_DNA"/>
</dbReference>
<keyword evidence="3 6" id="KW-0812">Transmembrane</keyword>
<evidence type="ECO:0000256" key="3">
    <source>
        <dbReference type="ARBA" id="ARBA00022692"/>
    </source>
</evidence>
<sequence length="380" mass="40771">MQSDVPLPQFPYSEALPLMPIQPHKDISPDSNERTRKMQRTASVALHAVLVLVALYTARTFIPAVVWASVIAIALWPAFRWLERRPVFSRHHTLLAVGLTAAIGLLFVVPILVVAAQTVAEAHDMLDWFHEVLRTGIPMPAFIEHLPMGASQVAHWWEKNLSTPLEASPAVKNLHSATVVAMTRHFGGRVVHGLVIFGFMLMTLFFVFLAGSKLGEQLLTGSRRAFGADGAALVRRMAESVRSTVVGLVVVGLGEGALLGGAYAITGVPHATLLGMLTAVAAMLPFCAPIVFLGAALWLLAQGSMIAAACVAVFGMIVVFVAEHFVRPVLIGGSARLPFLLVLFGILGGAETFGLLGLFIGPALMTILVVLWGNWVDNRS</sequence>
<evidence type="ECO:0000256" key="4">
    <source>
        <dbReference type="ARBA" id="ARBA00022989"/>
    </source>
</evidence>
<dbReference type="Proteomes" id="UP000054851">
    <property type="component" value="Unassembled WGS sequence"/>
</dbReference>
<evidence type="ECO:0000313" key="7">
    <source>
        <dbReference type="EMBL" id="SAK58861.1"/>
    </source>
</evidence>
<feature type="transmembrane region" description="Helical" evidence="6">
    <location>
        <begin position="245"/>
        <end position="265"/>
    </location>
</feature>
<keyword evidence="8" id="KW-1185">Reference proteome</keyword>
<feature type="transmembrane region" description="Helical" evidence="6">
    <location>
        <begin position="328"/>
        <end position="348"/>
    </location>
</feature>
<evidence type="ECO:0000256" key="1">
    <source>
        <dbReference type="ARBA" id="ARBA00004141"/>
    </source>
</evidence>
<proteinExistence type="inferred from homology"/>
<evidence type="ECO:0000256" key="6">
    <source>
        <dbReference type="SAM" id="Phobius"/>
    </source>
</evidence>
<dbReference type="STRING" id="1777140.AWB79_02585"/>
<evidence type="ECO:0000256" key="5">
    <source>
        <dbReference type="ARBA" id="ARBA00023136"/>
    </source>
</evidence>
<dbReference type="AlphaFoldDB" id="A0A158ALM1"/>
<feature type="transmembrane region" description="Helical" evidence="6">
    <location>
        <begin position="271"/>
        <end position="298"/>
    </location>
</feature>
<accession>A0A158ALM1</accession>
<reference evidence="7" key="1">
    <citation type="submission" date="2016-01" db="EMBL/GenBank/DDBJ databases">
        <authorList>
            <person name="Peeters C."/>
        </authorList>
    </citation>
    <scope>NUCLEOTIDE SEQUENCE</scope>
    <source>
        <strain evidence="7">LMG 29322</strain>
    </source>
</reference>
<gene>
    <name evidence="7" type="ORF">AWB79_02585</name>
</gene>